<feature type="domain" description="Peptidase M50" evidence="14">
    <location>
        <begin position="119"/>
        <end position="181"/>
    </location>
</feature>
<dbReference type="GO" id="GO:0008237">
    <property type="term" value="F:metallopeptidase activity"/>
    <property type="evidence" value="ECO:0007669"/>
    <property type="project" value="UniProtKB-KW"/>
</dbReference>
<evidence type="ECO:0000256" key="12">
    <source>
        <dbReference type="ARBA" id="ARBA00023136"/>
    </source>
</evidence>
<dbReference type="Proteomes" id="UP000229526">
    <property type="component" value="Unassembled WGS sequence"/>
</dbReference>
<comment type="cofactor">
    <cofactor evidence="1">
        <name>Zn(2+)</name>
        <dbReference type="ChEBI" id="CHEBI:29105"/>
    </cofactor>
</comment>
<feature type="transmembrane region" description="Helical" evidence="13">
    <location>
        <begin position="6"/>
        <end position="29"/>
    </location>
</feature>
<keyword evidence="8" id="KW-0378">Hydrolase</keyword>
<dbReference type="CDD" id="cd06158">
    <property type="entry name" value="S2P-M50_like_1"/>
    <property type="match status" value="1"/>
</dbReference>
<evidence type="ECO:0000256" key="13">
    <source>
        <dbReference type="SAM" id="Phobius"/>
    </source>
</evidence>
<keyword evidence="9" id="KW-0862">Zinc</keyword>
<gene>
    <name evidence="15" type="ORF">COU11_02365</name>
</gene>
<proteinExistence type="inferred from homology"/>
<dbReference type="GO" id="GO:0006508">
    <property type="term" value="P:proteolysis"/>
    <property type="evidence" value="ECO:0007669"/>
    <property type="project" value="UniProtKB-KW"/>
</dbReference>
<comment type="caution">
    <text evidence="15">The sequence shown here is derived from an EMBL/GenBank/DDBJ whole genome shotgun (WGS) entry which is preliminary data.</text>
</comment>
<evidence type="ECO:0000256" key="3">
    <source>
        <dbReference type="ARBA" id="ARBA00007931"/>
    </source>
</evidence>
<organism evidence="15 16">
    <name type="scientific">Candidatus Harrisonbacteria bacterium CG10_big_fil_rev_8_21_14_0_10_49_15</name>
    <dbReference type="NCBI Taxonomy" id="1974587"/>
    <lineage>
        <taxon>Bacteria</taxon>
        <taxon>Candidatus Harrisoniibacteriota</taxon>
    </lineage>
</organism>
<feature type="transmembrane region" description="Helical" evidence="13">
    <location>
        <begin position="90"/>
        <end position="112"/>
    </location>
</feature>
<evidence type="ECO:0000256" key="2">
    <source>
        <dbReference type="ARBA" id="ARBA00004651"/>
    </source>
</evidence>
<comment type="subcellular location">
    <subcellularLocation>
        <location evidence="2">Cell membrane</location>
        <topology evidence="2">Multi-pass membrane protein</topology>
    </subcellularLocation>
</comment>
<dbReference type="Pfam" id="PF02163">
    <property type="entry name" value="Peptidase_M50"/>
    <property type="match status" value="1"/>
</dbReference>
<evidence type="ECO:0000256" key="8">
    <source>
        <dbReference type="ARBA" id="ARBA00022801"/>
    </source>
</evidence>
<evidence type="ECO:0000256" key="6">
    <source>
        <dbReference type="ARBA" id="ARBA00022692"/>
    </source>
</evidence>
<feature type="transmembrane region" description="Helical" evidence="13">
    <location>
        <begin position="50"/>
        <end position="70"/>
    </location>
</feature>
<evidence type="ECO:0000256" key="5">
    <source>
        <dbReference type="ARBA" id="ARBA00022670"/>
    </source>
</evidence>
<name>A0A2H0UKY8_9BACT</name>
<reference evidence="16" key="1">
    <citation type="submission" date="2017-09" db="EMBL/GenBank/DDBJ databases">
        <title>Depth-based differentiation of microbial function through sediment-hosted aquifers and enrichment of novel symbionts in the deep terrestrial subsurface.</title>
        <authorList>
            <person name="Probst A.J."/>
            <person name="Ladd B."/>
            <person name="Jarett J.K."/>
            <person name="Geller-Mcgrath D.E."/>
            <person name="Sieber C.M.K."/>
            <person name="Emerson J.B."/>
            <person name="Anantharaman K."/>
            <person name="Thomas B.C."/>
            <person name="Malmstrom R."/>
            <person name="Stieglmeier M."/>
            <person name="Klingl A."/>
            <person name="Woyke T."/>
            <person name="Ryan C.M."/>
            <person name="Banfield J.F."/>
        </authorList>
    </citation>
    <scope>NUCLEOTIDE SEQUENCE [LARGE SCALE GENOMIC DNA]</scope>
</reference>
<feature type="transmembrane region" description="Helical" evidence="13">
    <location>
        <begin position="173"/>
        <end position="195"/>
    </location>
</feature>
<protein>
    <submittedName>
        <fullName evidence="15">Site-2 protease family protein</fullName>
    </submittedName>
</protein>
<dbReference type="GO" id="GO:0046872">
    <property type="term" value="F:metal ion binding"/>
    <property type="evidence" value="ECO:0007669"/>
    <property type="project" value="UniProtKB-KW"/>
</dbReference>
<comment type="similarity">
    <text evidence="3">Belongs to the peptidase M50B family.</text>
</comment>
<evidence type="ECO:0000259" key="14">
    <source>
        <dbReference type="Pfam" id="PF02163"/>
    </source>
</evidence>
<dbReference type="PANTHER" id="PTHR35864:SF1">
    <property type="entry name" value="ZINC METALLOPROTEASE YWHC-RELATED"/>
    <property type="match status" value="1"/>
</dbReference>
<keyword evidence="7" id="KW-0479">Metal-binding</keyword>
<keyword evidence="12 13" id="KW-0472">Membrane</keyword>
<dbReference type="EMBL" id="PFBD01000020">
    <property type="protein sequence ID" value="PIR87050.1"/>
    <property type="molecule type" value="Genomic_DNA"/>
</dbReference>
<evidence type="ECO:0000313" key="16">
    <source>
        <dbReference type="Proteomes" id="UP000229526"/>
    </source>
</evidence>
<keyword evidence="10 13" id="KW-1133">Transmembrane helix</keyword>
<accession>A0A2H0UKY8</accession>
<feature type="transmembrane region" description="Helical" evidence="13">
    <location>
        <begin position="124"/>
        <end position="144"/>
    </location>
</feature>
<evidence type="ECO:0000256" key="7">
    <source>
        <dbReference type="ARBA" id="ARBA00022723"/>
    </source>
</evidence>
<dbReference type="InterPro" id="IPR008915">
    <property type="entry name" value="Peptidase_M50"/>
</dbReference>
<sequence length="217" mass="23662">MEIVLLIVILIFSVIVHEISHGYVALWLGDTTAKDAGRLTLNPLKHIDPVGSIFLPLILALVGGPIFGWAKPVPYNPYNLRDPQKGGGLIGAAGPVSNLLLATVFGLFARILVVFEPFSAQMPLLFIFGMIAYINVLLAIFNLLPVPPLDGSKVLFAVLPRGSDRWLRILEQYGFLLLVLLIFTGVLSFLIPFVMSVLELLMGRSAFGVFITGFLGF</sequence>
<keyword evidence="5 15" id="KW-0645">Protease</keyword>
<evidence type="ECO:0000256" key="9">
    <source>
        <dbReference type="ARBA" id="ARBA00022833"/>
    </source>
</evidence>
<dbReference type="InterPro" id="IPR052348">
    <property type="entry name" value="Metallopeptidase_M50B"/>
</dbReference>
<keyword evidence="11" id="KW-0482">Metalloprotease</keyword>
<keyword evidence="6 13" id="KW-0812">Transmembrane</keyword>
<evidence type="ECO:0000256" key="4">
    <source>
        <dbReference type="ARBA" id="ARBA00022475"/>
    </source>
</evidence>
<evidence type="ECO:0000256" key="10">
    <source>
        <dbReference type="ARBA" id="ARBA00022989"/>
    </source>
</evidence>
<evidence type="ECO:0000313" key="15">
    <source>
        <dbReference type="EMBL" id="PIR87050.1"/>
    </source>
</evidence>
<dbReference type="PANTHER" id="PTHR35864">
    <property type="entry name" value="ZINC METALLOPROTEASE MJ0611-RELATED"/>
    <property type="match status" value="1"/>
</dbReference>
<keyword evidence="4" id="KW-1003">Cell membrane</keyword>
<dbReference type="InterPro" id="IPR044537">
    <property type="entry name" value="Rip2-like"/>
</dbReference>
<evidence type="ECO:0000256" key="11">
    <source>
        <dbReference type="ARBA" id="ARBA00023049"/>
    </source>
</evidence>
<dbReference type="GO" id="GO:0005886">
    <property type="term" value="C:plasma membrane"/>
    <property type="evidence" value="ECO:0007669"/>
    <property type="project" value="UniProtKB-SubCell"/>
</dbReference>
<evidence type="ECO:0000256" key="1">
    <source>
        <dbReference type="ARBA" id="ARBA00001947"/>
    </source>
</evidence>
<dbReference type="AlphaFoldDB" id="A0A2H0UKY8"/>